<comment type="catalytic activity">
    <reaction evidence="9 10">
        <text>dTMP + ATP = dTDP + ADP</text>
        <dbReference type="Rhea" id="RHEA:13517"/>
        <dbReference type="ChEBI" id="CHEBI:30616"/>
        <dbReference type="ChEBI" id="CHEBI:58369"/>
        <dbReference type="ChEBI" id="CHEBI:63528"/>
        <dbReference type="ChEBI" id="CHEBI:456216"/>
        <dbReference type="EC" id="2.7.4.9"/>
    </reaction>
</comment>
<accession>A0A923KSJ4</accession>
<feature type="domain" description="Thymidylate kinase-like" evidence="11">
    <location>
        <begin position="13"/>
        <end position="199"/>
    </location>
</feature>
<dbReference type="InterPro" id="IPR018094">
    <property type="entry name" value="Thymidylate_kinase"/>
</dbReference>
<proteinExistence type="inferred from homology"/>
<keyword evidence="6 10" id="KW-0547">Nucleotide-binding</keyword>
<dbReference type="EC" id="2.7.4.9" evidence="2 10"/>
<dbReference type="GO" id="GO:0006233">
    <property type="term" value="P:dTDP biosynthetic process"/>
    <property type="evidence" value="ECO:0007669"/>
    <property type="project" value="InterPro"/>
</dbReference>
<comment type="caution">
    <text evidence="10">Lacks conserved residue(s) required for the propagation of feature annotation.</text>
</comment>
<sequence length="234" mass="27072">MNHKKHKGQLMVIEGVDGSGKETQTKLLYDRLVKQGEKVMMVSYPRYDKESSAMVKLYLSGAFGADPSTVSPYIASTFYAADRYASYKEDCEDFLNQGGTVLADRYTTSNMVHQAGKIQDEKERKKFLDWLWDYEFNLYGLPIPDQVFFLNIPPEINEELMKNRNNKITGKQEKDIHEKSPEHLRDSYKSALALVHEYGWTEINCVHQGKLRSIESIHEEIWNCIKTKESQSND</sequence>
<dbReference type="SUPFAM" id="SSF52540">
    <property type="entry name" value="P-loop containing nucleoside triphosphate hydrolases"/>
    <property type="match status" value="1"/>
</dbReference>
<dbReference type="InterPro" id="IPR027417">
    <property type="entry name" value="P-loop_NTPase"/>
</dbReference>
<dbReference type="GO" id="GO:0004798">
    <property type="term" value="F:dTMP kinase activity"/>
    <property type="evidence" value="ECO:0007669"/>
    <property type="project" value="UniProtKB-UniRule"/>
</dbReference>
<dbReference type="GO" id="GO:0005524">
    <property type="term" value="F:ATP binding"/>
    <property type="evidence" value="ECO:0007669"/>
    <property type="project" value="UniProtKB-UniRule"/>
</dbReference>
<keyword evidence="8 10" id="KW-0067">ATP-binding</keyword>
<name>A0A923KSJ4_9FIRM</name>
<dbReference type="PANTHER" id="PTHR10344">
    <property type="entry name" value="THYMIDYLATE KINASE"/>
    <property type="match status" value="1"/>
</dbReference>
<evidence type="ECO:0000256" key="9">
    <source>
        <dbReference type="ARBA" id="ARBA00048743"/>
    </source>
</evidence>
<evidence type="ECO:0000256" key="8">
    <source>
        <dbReference type="ARBA" id="ARBA00022840"/>
    </source>
</evidence>
<evidence type="ECO:0000256" key="1">
    <source>
        <dbReference type="ARBA" id="ARBA00009776"/>
    </source>
</evidence>
<evidence type="ECO:0000256" key="7">
    <source>
        <dbReference type="ARBA" id="ARBA00022777"/>
    </source>
</evidence>
<keyword evidence="13" id="KW-1185">Reference proteome</keyword>
<dbReference type="PANTHER" id="PTHR10344:SF4">
    <property type="entry name" value="UMP-CMP KINASE 2, MITOCHONDRIAL"/>
    <property type="match status" value="1"/>
</dbReference>
<dbReference type="FunFam" id="3.40.50.300:FF:002288">
    <property type="entry name" value="Probable thymidylate kinase"/>
    <property type="match status" value="1"/>
</dbReference>
<dbReference type="GO" id="GO:0006235">
    <property type="term" value="P:dTTP biosynthetic process"/>
    <property type="evidence" value="ECO:0007669"/>
    <property type="project" value="UniProtKB-UniRule"/>
</dbReference>
<evidence type="ECO:0000256" key="5">
    <source>
        <dbReference type="ARBA" id="ARBA00022727"/>
    </source>
</evidence>
<evidence type="ECO:0000313" key="13">
    <source>
        <dbReference type="Proteomes" id="UP000616595"/>
    </source>
</evidence>
<dbReference type="RefSeq" id="WP_148567928.1">
    <property type="nucleotide sequence ID" value="NZ_RXYA01000013.1"/>
</dbReference>
<keyword evidence="5 10" id="KW-0545">Nucleotide biosynthesis</keyword>
<dbReference type="GO" id="GO:0006227">
    <property type="term" value="P:dUDP biosynthetic process"/>
    <property type="evidence" value="ECO:0007669"/>
    <property type="project" value="TreeGrafter"/>
</dbReference>
<reference evidence="12" key="2">
    <citation type="submission" date="2020-10" db="EMBL/GenBank/DDBJ databases">
        <title>Comparative genomics of the Acetobacterium genus.</title>
        <authorList>
            <person name="Marshall C."/>
            <person name="May H."/>
            <person name="Norman S."/>
        </authorList>
    </citation>
    <scope>NUCLEOTIDE SEQUENCE</scope>
    <source>
        <strain evidence="12">DER-2019</strain>
    </source>
</reference>
<evidence type="ECO:0000313" key="12">
    <source>
        <dbReference type="EMBL" id="MBC3888442.1"/>
    </source>
</evidence>
<dbReference type="AlphaFoldDB" id="A0A923KSJ4"/>
<dbReference type="HAMAP" id="MF_00165">
    <property type="entry name" value="Thymidylate_kinase"/>
    <property type="match status" value="1"/>
</dbReference>
<dbReference type="GO" id="GO:0005829">
    <property type="term" value="C:cytosol"/>
    <property type="evidence" value="ECO:0007669"/>
    <property type="project" value="TreeGrafter"/>
</dbReference>
<evidence type="ECO:0000256" key="3">
    <source>
        <dbReference type="ARBA" id="ARBA00017144"/>
    </source>
</evidence>
<reference evidence="12" key="1">
    <citation type="submission" date="2019-10" db="EMBL/GenBank/DDBJ databases">
        <authorList>
            <person name="Ross D.E."/>
            <person name="Gulliver D."/>
        </authorList>
    </citation>
    <scope>NUCLEOTIDE SEQUENCE</scope>
    <source>
        <strain evidence="12">DER-2019</strain>
    </source>
</reference>
<evidence type="ECO:0000256" key="4">
    <source>
        <dbReference type="ARBA" id="ARBA00022679"/>
    </source>
</evidence>
<organism evidence="12 13">
    <name type="scientific">Acetobacterium paludosum</name>
    <dbReference type="NCBI Taxonomy" id="52693"/>
    <lineage>
        <taxon>Bacteria</taxon>
        <taxon>Bacillati</taxon>
        <taxon>Bacillota</taxon>
        <taxon>Clostridia</taxon>
        <taxon>Eubacteriales</taxon>
        <taxon>Eubacteriaceae</taxon>
        <taxon>Acetobacterium</taxon>
    </lineage>
</organism>
<keyword evidence="7 10" id="KW-0418">Kinase</keyword>
<evidence type="ECO:0000256" key="6">
    <source>
        <dbReference type="ARBA" id="ARBA00022741"/>
    </source>
</evidence>
<evidence type="ECO:0000256" key="2">
    <source>
        <dbReference type="ARBA" id="ARBA00012980"/>
    </source>
</evidence>
<dbReference type="Gene3D" id="3.40.50.300">
    <property type="entry name" value="P-loop containing nucleotide triphosphate hydrolases"/>
    <property type="match status" value="1"/>
</dbReference>
<dbReference type="Proteomes" id="UP000616595">
    <property type="component" value="Unassembled WGS sequence"/>
</dbReference>
<comment type="function">
    <text evidence="10">Phosphorylation of dTMP to form dTDP in both de novo and salvage pathways of dTTP synthesis.</text>
</comment>
<evidence type="ECO:0000259" key="11">
    <source>
        <dbReference type="Pfam" id="PF02223"/>
    </source>
</evidence>
<keyword evidence="4 10" id="KW-0808">Transferase</keyword>
<comment type="similarity">
    <text evidence="1 10">Belongs to the thymidylate kinase family.</text>
</comment>
<evidence type="ECO:0000256" key="10">
    <source>
        <dbReference type="HAMAP-Rule" id="MF_00165"/>
    </source>
</evidence>
<gene>
    <name evidence="10" type="primary">tmk</name>
    <name evidence="12" type="ORF">GH810_08995</name>
</gene>
<dbReference type="EMBL" id="WJBD01000009">
    <property type="protein sequence ID" value="MBC3888442.1"/>
    <property type="molecule type" value="Genomic_DNA"/>
</dbReference>
<dbReference type="InterPro" id="IPR039430">
    <property type="entry name" value="Thymidylate_kin-like_dom"/>
</dbReference>
<dbReference type="Pfam" id="PF02223">
    <property type="entry name" value="Thymidylate_kin"/>
    <property type="match status" value="1"/>
</dbReference>
<dbReference type="OrthoDB" id="9774907at2"/>
<comment type="caution">
    <text evidence="12">The sequence shown here is derived from an EMBL/GenBank/DDBJ whole genome shotgun (WGS) entry which is preliminary data.</text>
</comment>
<protein>
    <recommendedName>
        <fullName evidence="3 10">Thymidylate kinase</fullName>
        <ecNumber evidence="2 10">2.7.4.9</ecNumber>
    </recommendedName>
    <alternativeName>
        <fullName evidence="10">dTMP kinase</fullName>
    </alternativeName>
</protein>